<reference evidence="1" key="1">
    <citation type="submission" date="2021-08" db="EMBL/GenBank/DDBJ databases">
        <title>The first chromosome-level gecko genome reveals the dynamic sex chromosomes of Neotropical dwarf geckos (Sphaerodactylidae: Sphaerodactylus).</title>
        <authorList>
            <person name="Pinto B.J."/>
            <person name="Keating S.E."/>
            <person name="Gamble T."/>
        </authorList>
    </citation>
    <scope>NUCLEOTIDE SEQUENCE</scope>
    <source>
        <strain evidence="1">TG3544</strain>
    </source>
</reference>
<sequence length="536" mass="58848">MEYSSCPMDYPTMDSLERQLICPICLEMFTKPVVILPCQHNLCRKCANDIFQVSSTPEYAAKTGALSFLLGRFRCPSCRHEVVLDRHGIYGLQRNLLVENIIDIYKQASARGPDRPLLKTEHPTCEEHEDEKINIYCVTCGVPTCSLCKVFGEHKECEVAPLSDIYMKQKAALTDGIGALVAANDRIQAYVNTLQGTCKNIEDNCKTQKQALCEKFDRMCVILEERRKIMLQRITYEQEEKTQHLKSRSKACSDHIESSSKLVDTSLQSMEEPQMAVFVQNANVLIRKISEMSRSCKLDPLESGYDNMEHYTVDFNAEERVLYQLDFIKEEEPEPTSEEDGACGETEDPPTDSGAGPGERREDLEDFLAFGKEEQPPGVNLMPSEDLSSSAGGAEEKMVPLSAPSGAEGQVDRESTSWNSQQKELGRELHFCDPPTPLAEGALKSNVLVDVGQPKEEGVATEGFSTTDSSAEASGDGGVLDCSGDSGAGNAFLLSGVAAAGGQGPAPDPVADGGTTEEIIEPLLSSWFNPTLWLRD</sequence>
<dbReference type="EMBL" id="CM037618">
    <property type="protein sequence ID" value="KAH8000910.1"/>
    <property type="molecule type" value="Genomic_DNA"/>
</dbReference>
<evidence type="ECO:0000313" key="1">
    <source>
        <dbReference type="EMBL" id="KAH8000910.1"/>
    </source>
</evidence>
<gene>
    <name evidence="1" type="ORF">K3G42_029927</name>
</gene>
<evidence type="ECO:0000313" key="2">
    <source>
        <dbReference type="Proteomes" id="UP000827872"/>
    </source>
</evidence>
<comment type="caution">
    <text evidence="1">The sequence shown here is derived from an EMBL/GenBank/DDBJ whole genome shotgun (WGS) entry which is preliminary data.</text>
</comment>
<organism evidence="1 2">
    <name type="scientific">Sphaerodactylus townsendi</name>
    <dbReference type="NCBI Taxonomy" id="933632"/>
    <lineage>
        <taxon>Eukaryota</taxon>
        <taxon>Metazoa</taxon>
        <taxon>Chordata</taxon>
        <taxon>Craniata</taxon>
        <taxon>Vertebrata</taxon>
        <taxon>Euteleostomi</taxon>
        <taxon>Lepidosauria</taxon>
        <taxon>Squamata</taxon>
        <taxon>Bifurcata</taxon>
        <taxon>Gekkota</taxon>
        <taxon>Sphaerodactylidae</taxon>
        <taxon>Sphaerodactylus</taxon>
    </lineage>
</organism>
<name>A0ACB8F6E6_9SAUR</name>
<proteinExistence type="predicted"/>
<accession>A0ACB8F6E6</accession>
<dbReference type="Proteomes" id="UP000827872">
    <property type="component" value="Linkage Group LG05"/>
</dbReference>
<keyword evidence="2" id="KW-1185">Reference proteome</keyword>
<protein>
    <submittedName>
        <fullName evidence="1">Uncharacterized protein</fullName>
    </submittedName>
</protein>